<keyword evidence="5" id="KW-1185">Reference proteome</keyword>
<comment type="caution">
    <text evidence="4">The sequence shown here is derived from an EMBL/GenBank/DDBJ whole genome shotgun (WGS) entry which is preliminary data.</text>
</comment>
<dbReference type="RefSeq" id="WP_115215642.1">
    <property type="nucleotide sequence ID" value="NZ_QKWJ01000077.1"/>
</dbReference>
<organism evidence="4 5">
    <name type="scientific">Cupriavidus lacunae</name>
    <dbReference type="NCBI Taxonomy" id="2666307"/>
    <lineage>
        <taxon>Bacteria</taxon>
        <taxon>Pseudomonadati</taxon>
        <taxon>Pseudomonadota</taxon>
        <taxon>Betaproteobacteria</taxon>
        <taxon>Burkholderiales</taxon>
        <taxon>Burkholderiaceae</taxon>
        <taxon>Cupriavidus</taxon>
    </lineage>
</organism>
<dbReference type="PANTHER" id="PTHR30093">
    <property type="entry name" value="GENERAL SECRETION PATHWAY PROTEIN G"/>
    <property type="match status" value="1"/>
</dbReference>
<dbReference type="Gene3D" id="3.30.700.10">
    <property type="entry name" value="Glycoprotein, Type 4 Pilin"/>
    <property type="match status" value="1"/>
</dbReference>
<evidence type="ECO:0000256" key="3">
    <source>
        <dbReference type="SAM" id="Phobius"/>
    </source>
</evidence>
<evidence type="ECO:0000313" key="4">
    <source>
        <dbReference type="EMBL" id="RDK05938.1"/>
    </source>
</evidence>
<accession>A0A370NK40</accession>
<keyword evidence="3" id="KW-0472">Membrane</keyword>
<keyword evidence="3" id="KW-0812">Transmembrane</keyword>
<name>A0A370NK40_9BURK</name>
<protein>
    <submittedName>
        <fullName evidence="4">Pilus assembly protein PilA</fullName>
    </submittedName>
</protein>
<comment type="similarity">
    <text evidence="1">Belongs to the N-Me-Phe pilin family.</text>
</comment>
<keyword evidence="3" id="KW-1133">Transmembrane helix</keyword>
<keyword evidence="2" id="KW-0488">Methylation</keyword>
<gene>
    <name evidence="4" type="ORF">DN412_34115</name>
</gene>
<evidence type="ECO:0000313" key="5">
    <source>
        <dbReference type="Proteomes" id="UP000255165"/>
    </source>
</evidence>
<dbReference type="Pfam" id="PF07963">
    <property type="entry name" value="N_methyl"/>
    <property type="match status" value="1"/>
</dbReference>
<evidence type="ECO:0000256" key="2">
    <source>
        <dbReference type="ARBA" id="ARBA00022481"/>
    </source>
</evidence>
<dbReference type="AlphaFoldDB" id="A0A370NK40"/>
<dbReference type="GO" id="GO:0044096">
    <property type="term" value="C:type IV pilus"/>
    <property type="evidence" value="ECO:0007669"/>
    <property type="project" value="TreeGrafter"/>
</dbReference>
<evidence type="ECO:0000256" key="1">
    <source>
        <dbReference type="ARBA" id="ARBA00005233"/>
    </source>
</evidence>
<dbReference type="EMBL" id="QKWJ01000077">
    <property type="protein sequence ID" value="RDK05938.1"/>
    <property type="molecule type" value="Genomic_DNA"/>
</dbReference>
<reference evidence="5" key="1">
    <citation type="submission" date="2018-06" db="EMBL/GenBank/DDBJ databases">
        <authorList>
            <person name="Feng T."/>
            <person name="Jeon C.O."/>
        </authorList>
    </citation>
    <scope>NUCLEOTIDE SEQUENCE [LARGE SCALE GENOMIC DNA]</scope>
    <source>
        <strain evidence="5">S23</strain>
    </source>
</reference>
<dbReference type="PANTHER" id="PTHR30093:SF34">
    <property type="entry name" value="PREPILIN PEPTIDASE-DEPENDENT PROTEIN D"/>
    <property type="match status" value="1"/>
</dbReference>
<sequence length="161" mass="16265">MQRVQLKKLGRRVQKGFTLIELMIVVAIIGILAAIAIPQYQDYVTRARWSDNLTSIAPLKQVIAECIQNNSQTAIAAPCNDDTAAGLANAAVGYTAGMPAPTNGSTVAYAAGVITITGSASAGNCVVTVTPTISATAVTWAVANVGGAGGAAACTKSKTGV</sequence>
<dbReference type="PROSITE" id="PS00409">
    <property type="entry name" value="PROKAR_NTER_METHYL"/>
    <property type="match status" value="1"/>
</dbReference>
<dbReference type="NCBIfam" id="TIGR02532">
    <property type="entry name" value="IV_pilin_GFxxxE"/>
    <property type="match status" value="1"/>
</dbReference>
<feature type="transmembrane region" description="Helical" evidence="3">
    <location>
        <begin position="20"/>
        <end position="40"/>
    </location>
</feature>
<dbReference type="GO" id="GO:0043107">
    <property type="term" value="P:type IV pilus-dependent motility"/>
    <property type="evidence" value="ECO:0007669"/>
    <property type="project" value="TreeGrafter"/>
</dbReference>
<dbReference type="InterPro" id="IPR045584">
    <property type="entry name" value="Pilin-like"/>
</dbReference>
<dbReference type="InterPro" id="IPR012902">
    <property type="entry name" value="N_methyl_site"/>
</dbReference>
<proteinExistence type="inferred from homology"/>
<dbReference type="SUPFAM" id="SSF54523">
    <property type="entry name" value="Pili subunits"/>
    <property type="match status" value="1"/>
</dbReference>
<dbReference type="Proteomes" id="UP000255165">
    <property type="component" value="Unassembled WGS sequence"/>
</dbReference>